<protein>
    <submittedName>
        <fullName evidence="2">DNA-binding transcriptional regulator, HxlR family</fullName>
    </submittedName>
</protein>
<dbReference type="EMBL" id="CAADGD010000043">
    <property type="protein sequence ID" value="VFK70929.1"/>
    <property type="molecule type" value="Genomic_DNA"/>
</dbReference>
<sequence length="501" mass="57747">MNPFVERHQSEISGVLSCFDRVVIRTLPDICYPQAMAGFLGYQGIRLFDYAGWAEPLRDELRQNAERIAADAGLKIEFIRKSNGFRKEKRIKAIIAERGDHPGLVHIFSAMETCPSYRPRHDKLDKSTSLESTSSKCIHYYFYFIDEQFGLCCVRVPTWAPFRLQIHFNGHYWLARQLAKAGIGFGMLDNAFVHIENLTKAQDIAESLDAKTLHRHLDQWTQDFCPVLRHFHSGYHWSFMQVEYATDVIFRRQATFQPLCGNIVRTAVHAIKAEHVAAFLGRRLTAAYQDEVGNDFSTRIQGTRIRHHMGASSIKLHDKAGLIARVECTTNDVSFFKHHRHVEQRNGERVFKLAPVRKNIYSLPDLRKLVQEADMRYFAFMACIDNPDAGQKSIHKVSAPAKENGRSFRGFNLFLDNDYQLFLALVRGEWTISGFRARDLREHIGGLSPGRASYILKRLRLHGLIKRVGHRYKYYLTKLGQRVLTTTLILREYFIEPALTA</sequence>
<evidence type="ECO:0000313" key="1">
    <source>
        <dbReference type="EMBL" id="VFK63723.1"/>
    </source>
</evidence>
<dbReference type="InterPro" id="IPR036390">
    <property type="entry name" value="WH_DNA-bd_sf"/>
</dbReference>
<dbReference type="SUPFAM" id="SSF46785">
    <property type="entry name" value="Winged helix' DNA-binding domain"/>
    <property type="match status" value="1"/>
</dbReference>
<gene>
    <name evidence="1" type="ORF">BECKUNK1418G_GA0071005_103614</name>
    <name evidence="2" type="ORF">BECKUNK1418H_GA0071006_104315</name>
</gene>
<dbReference type="CDD" id="cd00090">
    <property type="entry name" value="HTH_ARSR"/>
    <property type="match status" value="1"/>
</dbReference>
<dbReference type="AlphaFoldDB" id="A0A451AY10"/>
<dbReference type="InterPro" id="IPR011991">
    <property type="entry name" value="ArsR-like_HTH"/>
</dbReference>
<reference evidence="2" key="1">
    <citation type="submission" date="2019-02" db="EMBL/GenBank/DDBJ databases">
        <authorList>
            <person name="Gruber-Vodicka R. H."/>
            <person name="Seah K. B. B."/>
        </authorList>
    </citation>
    <scope>NUCLEOTIDE SEQUENCE</scope>
    <source>
        <strain evidence="2">BECK_BY19</strain>
        <strain evidence="1">BECK_BY8</strain>
    </source>
</reference>
<name>A0A451AY10_9GAMM</name>
<organism evidence="2">
    <name type="scientific">Candidatus Kentrum sp. UNK</name>
    <dbReference type="NCBI Taxonomy" id="2126344"/>
    <lineage>
        <taxon>Bacteria</taxon>
        <taxon>Pseudomonadati</taxon>
        <taxon>Pseudomonadota</taxon>
        <taxon>Gammaproteobacteria</taxon>
        <taxon>Candidatus Kentrum</taxon>
    </lineage>
</organism>
<evidence type="ECO:0000313" key="2">
    <source>
        <dbReference type="EMBL" id="VFK70929.1"/>
    </source>
</evidence>
<accession>A0A451AY10</accession>
<dbReference type="GO" id="GO:0003677">
    <property type="term" value="F:DNA binding"/>
    <property type="evidence" value="ECO:0007669"/>
    <property type="project" value="UniProtKB-KW"/>
</dbReference>
<dbReference type="EMBL" id="CAADFZ010000036">
    <property type="protein sequence ID" value="VFK63723.1"/>
    <property type="molecule type" value="Genomic_DNA"/>
</dbReference>
<dbReference type="GO" id="GO:0006355">
    <property type="term" value="P:regulation of DNA-templated transcription"/>
    <property type="evidence" value="ECO:0007669"/>
    <property type="project" value="UniProtKB-ARBA"/>
</dbReference>
<proteinExistence type="predicted"/>
<keyword evidence="2" id="KW-0238">DNA-binding</keyword>